<dbReference type="AlphaFoldDB" id="A0AAD9TC79"/>
<feature type="non-terminal residue" evidence="3">
    <location>
        <position position="123"/>
    </location>
</feature>
<keyword evidence="4" id="KW-1185">Reference proteome</keyword>
<dbReference type="Proteomes" id="UP001280121">
    <property type="component" value="Unassembled WGS sequence"/>
</dbReference>
<organism evidence="3 4">
    <name type="scientific">Dipteronia dyeriana</name>
    <dbReference type="NCBI Taxonomy" id="168575"/>
    <lineage>
        <taxon>Eukaryota</taxon>
        <taxon>Viridiplantae</taxon>
        <taxon>Streptophyta</taxon>
        <taxon>Embryophyta</taxon>
        <taxon>Tracheophyta</taxon>
        <taxon>Spermatophyta</taxon>
        <taxon>Magnoliopsida</taxon>
        <taxon>eudicotyledons</taxon>
        <taxon>Gunneridae</taxon>
        <taxon>Pentapetalae</taxon>
        <taxon>rosids</taxon>
        <taxon>malvids</taxon>
        <taxon>Sapindales</taxon>
        <taxon>Sapindaceae</taxon>
        <taxon>Hippocastanoideae</taxon>
        <taxon>Acereae</taxon>
        <taxon>Dipteronia</taxon>
    </lineage>
</organism>
<dbReference type="EMBL" id="JANJYI010000068">
    <property type="protein sequence ID" value="KAK2633382.1"/>
    <property type="molecule type" value="Genomic_DNA"/>
</dbReference>
<dbReference type="InterPro" id="IPR008896">
    <property type="entry name" value="TIC214"/>
</dbReference>
<comment type="subcellular location">
    <subcellularLocation>
        <location evidence="1">Membrane</location>
        <topology evidence="1">Multi-pass membrane protein</topology>
    </subcellularLocation>
</comment>
<evidence type="ECO:0000256" key="1">
    <source>
        <dbReference type="ARBA" id="ARBA00004141"/>
    </source>
</evidence>
<sequence length="123" mass="15043">RIPSPIFTKKLKVKETSETEEREESEEETDVEIETTFERRGTKQEQEVSTEEDPSPSLFLEEKEDPDGNQENSKLEIFKEKEEKYLLWFEKPLATLLFDYKQWNRPFRYKKKKRNNRFINVRY</sequence>
<gene>
    <name evidence="3" type="ORF">Ddye_032713</name>
</gene>
<dbReference type="Pfam" id="PF05758">
    <property type="entry name" value="Ycf1"/>
    <property type="match status" value="1"/>
</dbReference>
<feature type="region of interest" description="Disordered" evidence="2">
    <location>
        <begin position="1"/>
        <end position="74"/>
    </location>
</feature>
<evidence type="ECO:0000256" key="2">
    <source>
        <dbReference type="SAM" id="MobiDB-lite"/>
    </source>
</evidence>
<name>A0AAD9TC79_9ROSI</name>
<evidence type="ECO:0008006" key="5">
    <source>
        <dbReference type="Google" id="ProtNLM"/>
    </source>
</evidence>
<evidence type="ECO:0000313" key="4">
    <source>
        <dbReference type="Proteomes" id="UP001280121"/>
    </source>
</evidence>
<proteinExistence type="predicted"/>
<comment type="caution">
    <text evidence="3">The sequence shown here is derived from an EMBL/GenBank/DDBJ whole genome shotgun (WGS) entry which is preliminary data.</text>
</comment>
<dbReference type="GO" id="GO:0016020">
    <property type="term" value="C:membrane"/>
    <property type="evidence" value="ECO:0007669"/>
    <property type="project" value="UniProtKB-SubCell"/>
</dbReference>
<feature type="compositionally biased region" description="Basic and acidic residues" evidence="2">
    <location>
        <begin position="36"/>
        <end position="46"/>
    </location>
</feature>
<accession>A0AAD9TC79</accession>
<protein>
    <recommendedName>
        <fullName evidence="5">Protein TIC 214</fullName>
    </recommendedName>
</protein>
<reference evidence="3" key="1">
    <citation type="journal article" date="2023" name="Plant J.">
        <title>Genome sequences and population genomics provide insights into the demographic history, inbreeding, and mutation load of two 'living fossil' tree species of Dipteronia.</title>
        <authorList>
            <person name="Feng Y."/>
            <person name="Comes H.P."/>
            <person name="Chen J."/>
            <person name="Zhu S."/>
            <person name="Lu R."/>
            <person name="Zhang X."/>
            <person name="Li P."/>
            <person name="Qiu J."/>
            <person name="Olsen K.M."/>
            <person name="Qiu Y."/>
        </authorList>
    </citation>
    <scope>NUCLEOTIDE SEQUENCE</scope>
    <source>
        <strain evidence="3">KIB01</strain>
    </source>
</reference>
<evidence type="ECO:0000313" key="3">
    <source>
        <dbReference type="EMBL" id="KAK2633382.1"/>
    </source>
</evidence>
<feature type="compositionally biased region" description="Acidic residues" evidence="2">
    <location>
        <begin position="20"/>
        <end position="35"/>
    </location>
</feature>